<dbReference type="EMBL" id="DOOG01000030">
    <property type="protein sequence ID" value="HBU96948.1"/>
    <property type="molecule type" value="Genomic_DNA"/>
</dbReference>
<dbReference type="InterPro" id="IPR029787">
    <property type="entry name" value="Nucleotide_cyclase"/>
</dbReference>
<organism evidence="5 8">
    <name type="scientific">Thalassospira lucentensis</name>
    <dbReference type="NCBI Taxonomy" id="168935"/>
    <lineage>
        <taxon>Bacteria</taxon>
        <taxon>Pseudomonadati</taxon>
        <taxon>Pseudomonadota</taxon>
        <taxon>Alphaproteobacteria</taxon>
        <taxon>Rhodospirillales</taxon>
        <taxon>Thalassospiraceae</taxon>
        <taxon>Thalassospira</taxon>
    </lineage>
</organism>
<evidence type="ECO:0000313" key="7">
    <source>
        <dbReference type="Proteomes" id="UP000264179"/>
    </source>
</evidence>
<dbReference type="PANTHER" id="PTHR33121:SF70">
    <property type="entry name" value="SIGNALING PROTEIN YKOW"/>
    <property type="match status" value="1"/>
</dbReference>
<evidence type="ECO:0000313" key="5">
    <source>
        <dbReference type="EMBL" id="HBU96948.1"/>
    </source>
</evidence>
<dbReference type="Gene3D" id="3.20.20.450">
    <property type="entry name" value="EAL domain"/>
    <property type="match status" value="1"/>
</dbReference>
<proteinExistence type="predicted"/>
<evidence type="ECO:0000259" key="4">
    <source>
        <dbReference type="PROSITE" id="PS50883"/>
    </source>
</evidence>
<evidence type="ECO:0000313" key="6">
    <source>
        <dbReference type="EMBL" id="HCW69483.1"/>
    </source>
</evidence>
<dbReference type="InterPro" id="IPR011006">
    <property type="entry name" value="CheY-like_superfamily"/>
</dbReference>
<dbReference type="RefSeq" id="WP_276651413.1">
    <property type="nucleotide sequence ID" value="NZ_DOOG01000030.1"/>
</dbReference>
<evidence type="ECO:0000313" key="8">
    <source>
        <dbReference type="Proteomes" id="UP000264753"/>
    </source>
</evidence>
<dbReference type="SMART" id="SM00267">
    <property type="entry name" value="GGDEF"/>
    <property type="match status" value="1"/>
</dbReference>
<dbReference type="InterPro" id="IPR000160">
    <property type="entry name" value="GGDEF_dom"/>
</dbReference>
<feature type="region of interest" description="Disordered" evidence="2">
    <location>
        <begin position="1"/>
        <end position="21"/>
    </location>
</feature>
<dbReference type="InterPro" id="IPR035919">
    <property type="entry name" value="EAL_sf"/>
</dbReference>
<dbReference type="Gene3D" id="3.30.70.270">
    <property type="match status" value="1"/>
</dbReference>
<evidence type="ECO:0008006" key="9">
    <source>
        <dbReference type="Google" id="ProtNLM"/>
    </source>
</evidence>
<dbReference type="Gene3D" id="3.40.50.2300">
    <property type="match status" value="1"/>
</dbReference>
<dbReference type="InterPro" id="IPR001633">
    <property type="entry name" value="EAL_dom"/>
</dbReference>
<dbReference type="SUPFAM" id="SSF55073">
    <property type="entry name" value="Nucleotide cyclase"/>
    <property type="match status" value="1"/>
</dbReference>
<dbReference type="Pfam" id="PF00563">
    <property type="entry name" value="EAL"/>
    <property type="match status" value="1"/>
</dbReference>
<dbReference type="InterPro" id="IPR043128">
    <property type="entry name" value="Rev_trsase/Diguanyl_cyclase"/>
</dbReference>
<dbReference type="InterPro" id="IPR050706">
    <property type="entry name" value="Cyclic-di-GMP_PDE-like"/>
</dbReference>
<dbReference type="PROSITE" id="PS50883">
    <property type="entry name" value="EAL"/>
    <property type="match status" value="1"/>
</dbReference>
<dbReference type="PANTHER" id="PTHR33121">
    <property type="entry name" value="CYCLIC DI-GMP PHOSPHODIESTERASE PDEF"/>
    <property type="match status" value="1"/>
</dbReference>
<dbReference type="InterPro" id="IPR001789">
    <property type="entry name" value="Sig_transdc_resp-reg_receiver"/>
</dbReference>
<dbReference type="GO" id="GO:0000160">
    <property type="term" value="P:phosphorelay signal transduction system"/>
    <property type="evidence" value="ECO:0007669"/>
    <property type="project" value="InterPro"/>
</dbReference>
<dbReference type="Proteomes" id="UP000264179">
    <property type="component" value="Unassembled WGS sequence"/>
</dbReference>
<dbReference type="Pfam" id="PF11849">
    <property type="entry name" value="DUF3369"/>
    <property type="match status" value="1"/>
</dbReference>
<keyword evidence="1" id="KW-0597">Phosphoprotein</keyword>
<dbReference type="GO" id="GO:0071111">
    <property type="term" value="F:cyclic-guanylate-specific phosphodiesterase activity"/>
    <property type="evidence" value="ECO:0007669"/>
    <property type="project" value="InterPro"/>
</dbReference>
<dbReference type="EMBL" id="DPOP01000157">
    <property type="protein sequence ID" value="HCW69483.1"/>
    <property type="molecule type" value="Genomic_DNA"/>
</dbReference>
<evidence type="ECO:0000256" key="2">
    <source>
        <dbReference type="SAM" id="MobiDB-lite"/>
    </source>
</evidence>
<name>A0A358HP33_9PROT</name>
<dbReference type="InterPro" id="IPR021800">
    <property type="entry name" value="DUF3369"/>
</dbReference>
<feature type="modified residue" description="4-aspartylphosphate" evidence="1">
    <location>
        <position position="94"/>
    </location>
</feature>
<dbReference type="SUPFAM" id="SSF141868">
    <property type="entry name" value="EAL domain-like"/>
    <property type="match status" value="1"/>
</dbReference>
<accession>A0A358HP33</accession>
<reference evidence="7 8" key="1">
    <citation type="journal article" date="2018" name="Nat. Biotechnol.">
        <title>A standardized bacterial taxonomy based on genome phylogeny substantially revises the tree of life.</title>
        <authorList>
            <person name="Parks D.H."/>
            <person name="Chuvochina M."/>
            <person name="Waite D.W."/>
            <person name="Rinke C."/>
            <person name="Skarshewski A."/>
            <person name="Chaumeil P.A."/>
            <person name="Hugenholtz P."/>
        </authorList>
    </citation>
    <scope>NUCLEOTIDE SEQUENCE [LARGE SCALE GENOMIC DNA]</scope>
    <source>
        <strain evidence="5">UBA8707</strain>
        <strain evidence="6">UBA9881</strain>
    </source>
</reference>
<evidence type="ECO:0000256" key="1">
    <source>
        <dbReference type="PROSITE-ProRule" id="PRU00169"/>
    </source>
</evidence>
<evidence type="ECO:0000259" key="3">
    <source>
        <dbReference type="PROSITE" id="PS50110"/>
    </source>
</evidence>
<sequence>MQQNVDSALPSDRGTGVDVTKARVSTDRQNGLLPDTTWKILIVDDDNDVHEATDFALSTVKILGRKLQLLHATNAEDAIGYLKATSDIAVIMLDVVMEEPDTGLRLVGKLRELGYVEPRIILRTGYPGQAPEDQVIRNYDINDYRTKDEMTRTRLITSLTTAIRSYDYIRSLSATRAGLEMVIEGTQRLYSNKNIDLFAEGVLTQIAAILRLRSEGAVCAVGTPTGDDSSSMIVMAGLGRFSGKVGAELRDIPDVDLGMVQDIAPDNVTPKLRDNKIALRFRTEAKRELVVYFEHNGALPRSDVVLLQVFASNLAVCFENLDLIDHLGELAFVDQRLGLPNHNAFSRELGGLVLGETDKVTVALVSIEDAPQLAVAFGLSFAENVMSAVYDRMSVALGDAVLIARVGEYILGVVDSTGTLDQSVIEGVFHKTFSIMGNRISVSASIGIVSGDPTNQKASDIDRAARSTLLRVIQDRPGTTMLFTPEIGDEVQNTIRMKSALQEAVLSKQFRFVFQPKINIKTGDVAGAEILCRWMMDGENIPPSVFIPIAERAGFSSDIALQSLEAVADFWRDLQNAGLLRLPVAINLAVPDICNPDFVDVLTRQCEDSDLLAELVSFEITETQAISVDDDATRGVKALKDRGFNLWLDDFGTGYSSLSHLDSLPVDGIKIDKSFISTLTIETARGSVAATAKAMADNLGLRSIAEGVETREQHQIARLLGIEWVQGFYYARPMAPDTFIEWLKNWDLDAHAGS</sequence>
<feature type="domain" description="EAL" evidence="4">
    <location>
        <begin position="494"/>
        <end position="747"/>
    </location>
</feature>
<dbReference type="SUPFAM" id="SSF52172">
    <property type="entry name" value="CheY-like"/>
    <property type="match status" value="1"/>
</dbReference>
<gene>
    <name evidence="5" type="ORF">DEF21_03450</name>
    <name evidence="6" type="ORF">DHR80_20230</name>
</gene>
<dbReference type="SMART" id="SM00052">
    <property type="entry name" value="EAL"/>
    <property type="match status" value="1"/>
</dbReference>
<comment type="caution">
    <text evidence="5">The sequence shown here is derived from an EMBL/GenBank/DDBJ whole genome shotgun (WGS) entry which is preliminary data.</text>
</comment>
<dbReference type="Proteomes" id="UP000264753">
    <property type="component" value="Unassembled WGS sequence"/>
</dbReference>
<protein>
    <recommendedName>
        <fullName evidence="9">Diguanylate phosphodiesterase</fullName>
    </recommendedName>
</protein>
<dbReference type="AlphaFoldDB" id="A0A358HP33"/>
<dbReference type="CDD" id="cd01948">
    <property type="entry name" value="EAL"/>
    <property type="match status" value="1"/>
</dbReference>
<dbReference type="PROSITE" id="PS50110">
    <property type="entry name" value="RESPONSE_REGULATORY"/>
    <property type="match status" value="1"/>
</dbReference>
<feature type="domain" description="Response regulatory" evidence="3">
    <location>
        <begin position="39"/>
        <end position="162"/>
    </location>
</feature>